<dbReference type="EMBL" id="AJVK01004728">
    <property type="status" value="NOT_ANNOTATED_CDS"/>
    <property type="molecule type" value="Genomic_DNA"/>
</dbReference>
<dbReference type="Proteomes" id="UP000092462">
    <property type="component" value="Unassembled WGS sequence"/>
</dbReference>
<evidence type="ECO:0000313" key="2">
    <source>
        <dbReference type="Proteomes" id="UP000092462"/>
    </source>
</evidence>
<reference evidence="1" key="1">
    <citation type="submission" date="2022-08" db="UniProtKB">
        <authorList>
            <consortium name="EnsemblMetazoa"/>
        </authorList>
    </citation>
    <scope>IDENTIFICATION</scope>
    <source>
        <strain evidence="1">Israel</strain>
    </source>
</reference>
<dbReference type="EnsemblMetazoa" id="PPAI004995-RA">
    <property type="protein sequence ID" value="PPAI004995-PA"/>
    <property type="gene ID" value="PPAI004995"/>
</dbReference>
<accession>A0A1B0GNL8</accession>
<organism evidence="1 2">
    <name type="scientific">Phlebotomus papatasi</name>
    <name type="common">Sandfly</name>
    <dbReference type="NCBI Taxonomy" id="29031"/>
    <lineage>
        <taxon>Eukaryota</taxon>
        <taxon>Metazoa</taxon>
        <taxon>Ecdysozoa</taxon>
        <taxon>Arthropoda</taxon>
        <taxon>Hexapoda</taxon>
        <taxon>Insecta</taxon>
        <taxon>Pterygota</taxon>
        <taxon>Neoptera</taxon>
        <taxon>Endopterygota</taxon>
        <taxon>Diptera</taxon>
        <taxon>Nematocera</taxon>
        <taxon>Psychodoidea</taxon>
        <taxon>Psychodidae</taxon>
        <taxon>Phlebotomus</taxon>
        <taxon>Phlebotomus</taxon>
    </lineage>
</organism>
<dbReference type="AlphaFoldDB" id="A0A1B0GNL8"/>
<dbReference type="VEuPathDB" id="VectorBase:PPAPM1_011740"/>
<proteinExistence type="predicted"/>
<keyword evidence="2" id="KW-1185">Reference proteome</keyword>
<evidence type="ECO:0000313" key="1">
    <source>
        <dbReference type="EnsemblMetazoa" id="PPAI004995-PA"/>
    </source>
</evidence>
<name>A0A1B0GNL8_PHLPP</name>
<sequence>MSDSRALAIDEVYEFVKVANYAAAFNLLMEQLELQLTPEKSTSELLTFVLHQHTDQLQAQEKYTELFDCYDKVLRQYPKDCELLTELGSRLYK</sequence>
<dbReference type="VEuPathDB" id="VectorBase:PPAI004995"/>
<protein>
    <submittedName>
        <fullName evidence="1">Uncharacterized protein</fullName>
    </submittedName>
</protein>